<dbReference type="Gene3D" id="3.30.1910.10">
    <property type="entry name" value="so0334 like domain"/>
    <property type="match status" value="1"/>
</dbReference>
<gene>
    <name evidence="1" type="ORF">BZG00_06305</name>
</gene>
<dbReference type="Proteomes" id="UP000189021">
    <property type="component" value="Unassembled WGS sequence"/>
</dbReference>
<sequence>MRVFNRYSPKLVAKHVTRLFSGRVYIAGRGRFDFDNGWLKAPDHATICHYRTVKEVNGLIRDVYQDGLREPEKSGSLPTAY</sequence>
<dbReference type="RefSeq" id="WP_077649187.1">
    <property type="nucleotide sequence ID" value="NZ_CP040021.1"/>
</dbReference>
<organism evidence="1 2">
    <name type="scientific">Salinivibrio kushneri</name>
    <dbReference type="NCBI Taxonomy" id="1908198"/>
    <lineage>
        <taxon>Bacteria</taxon>
        <taxon>Pseudomonadati</taxon>
        <taxon>Pseudomonadota</taxon>
        <taxon>Gammaproteobacteria</taxon>
        <taxon>Vibrionales</taxon>
        <taxon>Vibrionaceae</taxon>
        <taxon>Salinivibrio</taxon>
    </lineage>
</organism>
<evidence type="ECO:0000313" key="2">
    <source>
        <dbReference type="Proteomes" id="UP000189021"/>
    </source>
</evidence>
<dbReference type="Pfam" id="PF06526">
    <property type="entry name" value="DUF1107"/>
    <property type="match status" value="1"/>
</dbReference>
<proteinExistence type="predicted"/>
<comment type="caution">
    <text evidence="1">The sequence shown here is derived from an EMBL/GenBank/DDBJ whole genome shotgun (WGS) entry which is preliminary data.</text>
</comment>
<accession>A0AB36JYI5</accession>
<dbReference type="InterPro" id="IPR009491">
    <property type="entry name" value="DUF1107"/>
</dbReference>
<evidence type="ECO:0008006" key="3">
    <source>
        <dbReference type="Google" id="ProtNLM"/>
    </source>
</evidence>
<name>A0AB36JYI5_9GAMM</name>
<reference evidence="1 2" key="1">
    <citation type="journal article" date="2017" name="Genome Announc.">
        <title>Draft Genome Sequences of Salinivibrio proteolyticus, Salinivibrio sharmensis, Salinivibrio siamensis, Salinivibrio costicola subsp. alcaliphilus, Salinivibrio costicola subsp. vallismortis, and 29 New Isolates Belonging to the Genus Salinivibrio.</title>
        <authorList>
            <person name="Lopez-Hermoso C."/>
            <person name="de la Haba R.R."/>
            <person name="Sanchez-Porro C."/>
            <person name="Bayliss S.C."/>
            <person name="Feil E.J."/>
            <person name="Ventosa A."/>
        </authorList>
    </citation>
    <scope>NUCLEOTIDE SEQUENCE [LARGE SCALE GENOMIC DNA]</scope>
    <source>
        <strain evidence="1 2">AL184</strain>
    </source>
</reference>
<protein>
    <recommendedName>
        <fullName evidence="3">DUF1107 domain-containing protein</fullName>
    </recommendedName>
</protein>
<dbReference type="AlphaFoldDB" id="A0AB36JYI5"/>
<evidence type="ECO:0000313" key="1">
    <source>
        <dbReference type="EMBL" id="OOE40431.1"/>
    </source>
</evidence>
<keyword evidence="2" id="KW-1185">Reference proteome</keyword>
<dbReference type="EMBL" id="MUEK01000004">
    <property type="protein sequence ID" value="OOE40431.1"/>
    <property type="molecule type" value="Genomic_DNA"/>
</dbReference>